<evidence type="ECO:0000313" key="1">
    <source>
        <dbReference type="EMBL" id="SUX27096.1"/>
    </source>
</evidence>
<dbReference type="Proteomes" id="UP000254161">
    <property type="component" value="Unassembled WGS sequence"/>
</dbReference>
<reference evidence="1 2" key="1">
    <citation type="submission" date="2018-06" db="EMBL/GenBank/DDBJ databases">
        <authorList>
            <consortium name="Pathogen Informatics"/>
            <person name="Doyle S."/>
        </authorList>
    </citation>
    <scope>NUCLEOTIDE SEQUENCE [LARGE SCALE GENOMIC DNA]</scope>
    <source>
        <strain evidence="1 2">NCTC12264</strain>
    </source>
</reference>
<organism evidence="1 2">
    <name type="scientific">Campylobacter upsaliensis</name>
    <dbReference type="NCBI Taxonomy" id="28080"/>
    <lineage>
        <taxon>Bacteria</taxon>
        <taxon>Pseudomonadati</taxon>
        <taxon>Campylobacterota</taxon>
        <taxon>Epsilonproteobacteria</taxon>
        <taxon>Campylobacterales</taxon>
        <taxon>Campylobacteraceae</taxon>
        <taxon>Campylobacter</taxon>
    </lineage>
</organism>
<dbReference type="AlphaFoldDB" id="A0A381EJB6"/>
<protein>
    <submittedName>
        <fullName evidence="1">Uncharacterized protein</fullName>
    </submittedName>
</protein>
<evidence type="ECO:0000313" key="2">
    <source>
        <dbReference type="Proteomes" id="UP000254161"/>
    </source>
</evidence>
<accession>A0A381EJB6</accession>
<sequence>MEKEKCKKAIASLKNFISIHMINKQEVIFENKSMMIF</sequence>
<gene>
    <name evidence="1" type="ORF">NCTC12264_01340</name>
</gene>
<dbReference type="EMBL" id="UFUZ01000001">
    <property type="protein sequence ID" value="SUX27096.1"/>
    <property type="molecule type" value="Genomic_DNA"/>
</dbReference>
<proteinExistence type="predicted"/>
<name>A0A381EJB6_CAMUP</name>